<evidence type="ECO:0000313" key="9">
    <source>
        <dbReference type="Proteomes" id="UP000315971"/>
    </source>
</evidence>
<dbReference type="Pfam" id="PF01553">
    <property type="entry name" value="Acyltransferase"/>
    <property type="match status" value="1"/>
</dbReference>
<feature type="domain" description="Phospholipid/glycerol acyltransferase" evidence="7">
    <location>
        <begin position="77"/>
        <end position="191"/>
    </location>
</feature>
<accession>A0A521AY89</accession>
<keyword evidence="4" id="KW-0443">Lipid metabolism</keyword>
<evidence type="ECO:0000256" key="1">
    <source>
        <dbReference type="ARBA" id="ARBA00005189"/>
    </source>
</evidence>
<evidence type="ECO:0000256" key="5">
    <source>
        <dbReference type="ARBA" id="ARBA00023315"/>
    </source>
</evidence>
<dbReference type="SMART" id="SM00563">
    <property type="entry name" value="PlsC"/>
    <property type="match status" value="1"/>
</dbReference>
<keyword evidence="6" id="KW-0472">Membrane</keyword>
<dbReference type="RefSeq" id="WP_142601168.1">
    <property type="nucleotide sequence ID" value="NZ_FXSZ01000001.1"/>
</dbReference>
<feature type="transmembrane region" description="Helical" evidence="6">
    <location>
        <begin position="42"/>
        <end position="63"/>
    </location>
</feature>
<evidence type="ECO:0000256" key="4">
    <source>
        <dbReference type="ARBA" id="ARBA00023098"/>
    </source>
</evidence>
<organism evidence="8 9">
    <name type="scientific">Solitalea koreensis</name>
    <dbReference type="NCBI Taxonomy" id="543615"/>
    <lineage>
        <taxon>Bacteria</taxon>
        <taxon>Pseudomonadati</taxon>
        <taxon>Bacteroidota</taxon>
        <taxon>Sphingobacteriia</taxon>
        <taxon>Sphingobacteriales</taxon>
        <taxon>Sphingobacteriaceae</taxon>
        <taxon>Solitalea</taxon>
    </lineage>
</organism>
<evidence type="ECO:0000256" key="6">
    <source>
        <dbReference type="SAM" id="Phobius"/>
    </source>
</evidence>
<feature type="transmembrane region" description="Helical" evidence="6">
    <location>
        <begin position="6"/>
        <end position="35"/>
    </location>
</feature>
<evidence type="ECO:0000313" key="8">
    <source>
        <dbReference type="EMBL" id="SMO39759.1"/>
    </source>
</evidence>
<comment type="pathway">
    <text evidence="1">Lipid metabolism.</text>
</comment>
<keyword evidence="6" id="KW-1133">Transmembrane helix</keyword>
<evidence type="ECO:0000259" key="7">
    <source>
        <dbReference type="SMART" id="SM00563"/>
    </source>
</evidence>
<evidence type="ECO:0000256" key="3">
    <source>
        <dbReference type="ARBA" id="ARBA00022679"/>
    </source>
</evidence>
<evidence type="ECO:0000256" key="2">
    <source>
        <dbReference type="ARBA" id="ARBA00022516"/>
    </source>
</evidence>
<keyword evidence="5 8" id="KW-0012">Acyltransferase</keyword>
<reference evidence="8 9" key="1">
    <citation type="submission" date="2017-05" db="EMBL/GenBank/DDBJ databases">
        <authorList>
            <person name="Varghese N."/>
            <person name="Submissions S."/>
        </authorList>
    </citation>
    <scope>NUCLEOTIDE SEQUENCE [LARGE SCALE GENOMIC DNA]</scope>
    <source>
        <strain evidence="8 9">DSM 21342</strain>
    </source>
</reference>
<dbReference type="CDD" id="cd07989">
    <property type="entry name" value="LPLAT_AGPAT-like"/>
    <property type="match status" value="1"/>
</dbReference>
<dbReference type="PANTHER" id="PTHR10434">
    <property type="entry name" value="1-ACYL-SN-GLYCEROL-3-PHOSPHATE ACYLTRANSFERASE"/>
    <property type="match status" value="1"/>
</dbReference>
<dbReference type="PANTHER" id="PTHR10434:SF64">
    <property type="entry name" value="1-ACYL-SN-GLYCEROL-3-PHOSPHATE ACYLTRANSFERASE-RELATED"/>
    <property type="match status" value="1"/>
</dbReference>
<keyword evidence="6" id="KW-0812">Transmembrane</keyword>
<dbReference type="GO" id="GO:0003841">
    <property type="term" value="F:1-acylglycerol-3-phosphate O-acyltransferase activity"/>
    <property type="evidence" value="ECO:0007669"/>
    <property type="project" value="TreeGrafter"/>
</dbReference>
<keyword evidence="3 8" id="KW-0808">Transferase</keyword>
<proteinExistence type="predicted"/>
<dbReference type="OrthoDB" id="9803035at2"/>
<keyword evidence="2" id="KW-0444">Lipid biosynthesis</keyword>
<protein>
    <submittedName>
        <fullName evidence="8">1-acyl-sn-glycerol-3-phosphate acyltransferase</fullName>
    </submittedName>
</protein>
<dbReference type="EMBL" id="FXSZ01000001">
    <property type="protein sequence ID" value="SMO39759.1"/>
    <property type="molecule type" value="Genomic_DNA"/>
</dbReference>
<gene>
    <name evidence="8" type="ORF">SAMN06265350_101508</name>
</gene>
<dbReference type="Proteomes" id="UP000315971">
    <property type="component" value="Unassembled WGS sequence"/>
</dbReference>
<keyword evidence="9" id="KW-1185">Reference proteome</keyword>
<dbReference type="SUPFAM" id="SSF69593">
    <property type="entry name" value="Glycerol-3-phosphate (1)-acyltransferase"/>
    <property type="match status" value="1"/>
</dbReference>
<name>A0A521AY89_9SPHI</name>
<dbReference type="AlphaFoldDB" id="A0A521AY89"/>
<sequence length="257" mass="28962">MRNFLAILQLMIAGLVFVAVMIIVLPFIVLPILLIPGRTGRAIGFYFLQFWAICTSTASFIFFKSYHHEKAPDGRAYVYVLNHGSYLDAMGVVMCIKQAFRPLGKIEMTKVPVFGIIYKRVAVMIDRSSKGSRERSVQELKKELAQGGSILIFPEGTMNRTEKPLANFYDGAFRIAIETQSPIAPIAIINARTLMPRSNPFSIRPGLVKFIYDDVVETKGLTQDDLPELKKRIHQSMERIIISNESKYATHMSDPIS</sequence>
<dbReference type="GO" id="GO:0006654">
    <property type="term" value="P:phosphatidic acid biosynthetic process"/>
    <property type="evidence" value="ECO:0007669"/>
    <property type="project" value="TreeGrafter"/>
</dbReference>
<dbReference type="InterPro" id="IPR002123">
    <property type="entry name" value="Plipid/glycerol_acylTrfase"/>
</dbReference>